<dbReference type="PRINTS" id="PR00625">
    <property type="entry name" value="JDOMAIN"/>
</dbReference>
<reference evidence="3 4" key="1">
    <citation type="submission" date="2023-09" db="EMBL/GenBank/DDBJ databases">
        <title>Genomes of two closely related lineages of the louse Polyplax serrata with different host specificities.</title>
        <authorList>
            <person name="Martinu J."/>
            <person name="Tarabai H."/>
            <person name="Stefka J."/>
            <person name="Hypsa V."/>
        </authorList>
    </citation>
    <scope>NUCLEOTIDE SEQUENCE [LARGE SCALE GENOMIC DNA]</scope>
    <source>
        <strain evidence="3">98ZLc_SE</strain>
    </source>
</reference>
<dbReference type="PANTHER" id="PTHR44665">
    <property type="entry name" value="DNAJ HOMOLOG SUBFAMILY C MEMBER 14"/>
    <property type="match status" value="1"/>
</dbReference>
<dbReference type="Proteomes" id="UP001359485">
    <property type="component" value="Unassembled WGS sequence"/>
</dbReference>
<dbReference type="EMBL" id="JAWJWF010000003">
    <property type="protein sequence ID" value="KAK6635062.1"/>
    <property type="molecule type" value="Genomic_DNA"/>
</dbReference>
<dbReference type="PANTHER" id="PTHR44665:SF1">
    <property type="entry name" value="DNAJ HOMOLOG SUBFAMILY C MEMBER 14"/>
    <property type="match status" value="1"/>
</dbReference>
<gene>
    <name evidence="3" type="ORF">RUM44_000311</name>
</gene>
<dbReference type="InterPro" id="IPR036869">
    <property type="entry name" value="J_dom_sf"/>
</dbReference>
<dbReference type="SUPFAM" id="SSF46565">
    <property type="entry name" value="Chaperone J-domain"/>
    <property type="match status" value="1"/>
</dbReference>
<name>A0ABR1B523_POLSC</name>
<feature type="domain" description="J" evidence="2">
    <location>
        <begin position="612"/>
        <end position="676"/>
    </location>
</feature>
<feature type="compositionally biased region" description="Basic and acidic residues" evidence="1">
    <location>
        <begin position="827"/>
        <end position="838"/>
    </location>
</feature>
<dbReference type="InterPro" id="IPR032843">
    <property type="entry name" value="Jiv"/>
</dbReference>
<keyword evidence="4" id="KW-1185">Reference proteome</keyword>
<dbReference type="Gene3D" id="1.10.287.110">
    <property type="entry name" value="DnaJ domain"/>
    <property type="match status" value="1"/>
</dbReference>
<evidence type="ECO:0000313" key="3">
    <source>
        <dbReference type="EMBL" id="KAK6635062.1"/>
    </source>
</evidence>
<evidence type="ECO:0000313" key="4">
    <source>
        <dbReference type="Proteomes" id="UP001359485"/>
    </source>
</evidence>
<dbReference type="SMART" id="SM00271">
    <property type="entry name" value="DnaJ"/>
    <property type="match status" value="1"/>
</dbReference>
<feature type="compositionally biased region" description="Basic residues" evidence="1">
    <location>
        <begin position="843"/>
        <end position="852"/>
    </location>
</feature>
<protein>
    <recommendedName>
        <fullName evidence="2">J domain-containing protein</fullName>
    </recommendedName>
</protein>
<dbReference type="InterPro" id="IPR001623">
    <property type="entry name" value="DnaJ_domain"/>
</dbReference>
<dbReference type="PROSITE" id="PS50076">
    <property type="entry name" value="DNAJ_2"/>
    <property type="match status" value="1"/>
</dbReference>
<evidence type="ECO:0000256" key="1">
    <source>
        <dbReference type="SAM" id="MobiDB-lite"/>
    </source>
</evidence>
<proteinExistence type="predicted"/>
<dbReference type="CDD" id="cd06257">
    <property type="entry name" value="DnaJ"/>
    <property type="match status" value="1"/>
</dbReference>
<evidence type="ECO:0000259" key="2">
    <source>
        <dbReference type="PROSITE" id="PS50076"/>
    </source>
</evidence>
<feature type="compositionally biased region" description="Basic residues" evidence="1">
    <location>
        <begin position="459"/>
        <end position="468"/>
    </location>
</feature>
<dbReference type="Pfam" id="PF14901">
    <property type="entry name" value="Jiv90"/>
    <property type="match status" value="1"/>
</dbReference>
<dbReference type="Pfam" id="PF00226">
    <property type="entry name" value="DnaJ"/>
    <property type="match status" value="1"/>
</dbReference>
<sequence length="852" mass="97312">MEDNDNLAFKERSLDELIGHLASDMQGDGQYNHMRFPQGSTPSTQCIGPESYPNENLNPAFLQRHNVYFQDNYQNHQRDSHPFILNPPREDLMPGMVDMRGGDYVIFGSQHPQKSHNGHSMNYMNKTNGTLTGFNNYGMEFPTTDYNLFSGISPPRHQMVPQFSHNQDTNSKAQLIENLVGNWASGQSGTYSPFGTPLGGLRSDIIDNISMGRGNRKTRIVAEVRPMRPSYSDVLAKSIANNSHKQTNQKIPIVQDAKLKNTGEIKIKPSKFSVGRTLSGNGNILNRQMPTGVDEPNYNTNLKGQGMKKISGETEEQESLSKKWLSLDDLKNAAKRENYIHLNEVKNKKNSSNSAKNTNVKTVNSSVNNRKDKWESTQMNNTNNAKNLNSKIQMTKKQEKTHLKMPVAPVREKEFVTGSKYGILRNRTTEEKRVPTTSQVKSETQKSTKRTARNCQPEKHRKTVRNKRREQEPCISAILKIRMDRYGGVLLFALNWLLRLVLDVLGLSTHLAIHMCAAVWASSVMNASQLYKKFCHTIKNIEFVQRIINSRFCPFRKTDSKKNKTFDSDDETDDSGEAKVKRKIPRGLKHNISLPVTGEEAMKRLLACKGKDPYSILGVTQDCTDDDIKKYYKRQAFLVHPDKNNQPGAEEAFKILVHAFDIIGEPEHRKSYDRRVEKTQFEQAAWSELSDLLSQLHKKMEYVANTIRCTNCNKRHKRTTVDRPMYAARMCNQCKIHHSVREGDIWAETSMFGLLWHYYACMDGAVYDITEWAGCQGSNLRNLKANTHNVQYRIVLGKQHGQKQKYQQPAPTSEPDFEDFMNNFYTRSDRTGGADVDKMYSAGKKRKTKKKK</sequence>
<accession>A0ABR1B523</accession>
<feature type="region of interest" description="Disordered" evidence="1">
    <location>
        <begin position="826"/>
        <end position="852"/>
    </location>
</feature>
<comment type="caution">
    <text evidence="3">The sequence shown here is derived from an EMBL/GenBank/DDBJ whole genome shotgun (WGS) entry which is preliminary data.</text>
</comment>
<dbReference type="InterPro" id="IPR052317">
    <property type="entry name" value="Viral_replicn-host_int_reg"/>
</dbReference>
<organism evidence="3 4">
    <name type="scientific">Polyplax serrata</name>
    <name type="common">Common mouse louse</name>
    <dbReference type="NCBI Taxonomy" id="468196"/>
    <lineage>
        <taxon>Eukaryota</taxon>
        <taxon>Metazoa</taxon>
        <taxon>Ecdysozoa</taxon>
        <taxon>Arthropoda</taxon>
        <taxon>Hexapoda</taxon>
        <taxon>Insecta</taxon>
        <taxon>Pterygota</taxon>
        <taxon>Neoptera</taxon>
        <taxon>Paraneoptera</taxon>
        <taxon>Psocodea</taxon>
        <taxon>Troctomorpha</taxon>
        <taxon>Phthiraptera</taxon>
        <taxon>Anoplura</taxon>
        <taxon>Polyplacidae</taxon>
        <taxon>Polyplax</taxon>
    </lineage>
</organism>
<feature type="region of interest" description="Disordered" evidence="1">
    <location>
        <begin position="430"/>
        <end position="468"/>
    </location>
</feature>